<feature type="domain" description="HTH hxlR-type" evidence="4">
    <location>
        <begin position="12"/>
        <end position="119"/>
    </location>
</feature>
<accession>A0AAE3W4X1</accession>
<dbReference type="EMBL" id="JAUSUZ010000001">
    <property type="protein sequence ID" value="MDQ0369350.1"/>
    <property type="molecule type" value="Genomic_DNA"/>
</dbReference>
<sequence>MSGTGAARAQDCGDLLADNGEFVREILDRVGDKWSLLVIGNLRDGPRRYSELMQIVPGISQRMLTVTLRLLGEDGLLRREAYAEVPPRVEYSLTPLGESLLETASALVRWAGDHQVEIRAHRENTGG</sequence>
<keyword evidence="2 5" id="KW-0238">DNA-binding</keyword>
<name>A0AAE3W4X1_9ACTN</name>
<organism evidence="5 6">
    <name type="scientific">Catenuloplanes indicus</name>
    <dbReference type="NCBI Taxonomy" id="137267"/>
    <lineage>
        <taxon>Bacteria</taxon>
        <taxon>Bacillati</taxon>
        <taxon>Actinomycetota</taxon>
        <taxon>Actinomycetes</taxon>
        <taxon>Micromonosporales</taxon>
        <taxon>Micromonosporaceae</taxon>
        <taxon>Catenuloplanes</taxon>
    </lineage>
</organism>
<gene>
    <name evidence="5" type="ORF">J2S42_006019</name>
</gene>
<comment type="caution">
    <text evidence="5">The sequence shown here is derived from an EMBL/GenBank/DDBJ whole genome shotgun (WGS) entry which is preliminary data.</text>
</comment>
<dbReference type="InterPro" id="IPR036390">
    <property type="entry name" value="WH_DNA-bd_sf"/>
</dbReference>
<evidence type="ECO:0000256" key="3">
    <source>
        <dbReference type="ARBA" id="ARBA00023163"/>
    </source>
</evidence>
<keyword evidence="3" id="KW-0804">Transcription</keyword>
<dbReference type="SUPFAM" id="SSF46785">
    <property type="entry name" value="Winged helix' DNA-binding domain"/>
    <property type="match status" value="1"/>
</dbReference>
<evidence type="ECO:0000256" key="2">
    <source>
        <dbReference type="ARBA" id="ARBA00023125"/>
    </source>
</evidence>
<keyword evidence="6" id="KW-1185">Reference proteome</keyword>
<dbReference type="PROSITE" id="PS51118">
    <property type="entry name" value="HTH_HXLR"/>
    <property type="match status" value="1"/>
</dbReference>
<reference evidence="5 6" key="1">
    <citation type="submission" date="2023-07" db="EMBL/GenBank/DDBJ databases">
        <title>Sequencing the genomes of 1000 actinobacteria strains.</title>
        <authorList>
            <person name="Klenk H.-P."/>
        </authorList>
    </citation>
    <scope>NUCLEOTIDE SEQUENCE [LARGE SCALE GENOMIC DNA]</scope>
    <source>
        <strain evidence="5 6">DSM 44709</strain>
    </source>
</reference>
<dbReference type="GO" id="GO:0003677">
    <property type="term" value="F:DNA binding"/>
    <property type="evidence" value="ECO:0007669"/>
    <property type="project" value="UniProtKB-KW"/>
</dbReference>
<evidence type="ECO:0000259" key="4">
    <source>
        <dbReference type="PROSITE" id="PS51118"/>
    </source>
</evidence>
<dbReference type="Proteomes" id="UP001240236">
    <property type="component" value="Unassembled WGS sequence"/>
</dbReference>
<dbReference type="Gene3D" id="1.10.10.10">
    <property type="entry name" value="Winged helix-like DNA-binding domain superfamily/Winged helix DNA-binding domain"/>
    <property type="match status" value="1"/>
</dbReference>
<dbReference type="InterPro" id="IPR002577">
    <property type="entry name" value="HTH_HxlR"/>
</dbReference>
<dbReference type="Pfam" id="PF01638">
    <property type="entry name" value="HxlR"/>
    <property type="match status" value="1"/>
</dbReference>
<dbReference type="AlphaFoldDB" id="A0AAE3W4X1"/>
<protein>
    <submittedName>
        <fullName evidence="5">DNA-binding HxlR family transcriptional regulator</fullName>
    </submittedName>
</protein>
<evidence type="ECO:0000313" key="5">
    <source>
        <dbReference type="EMBL" id="MDQ0369350.1"/>
    </source>
</evidence>
<keyword evidence="1" id="KW-0805">Transcription regulation</keyword>
<evidence type="ECO:0000313" key="6">
    <source>
        <dbReference type="Proteomes" id="UP001240236"/>
    </source>
</evidence>
<evidence type="ECO:0000256" key="1">
    <source>
        <dbReference type="ARBA" id="ARBA00023015"/>
    </source>
</evidence>
<dbReference type="InterPro" id="IPR036388">
    <property type="entry name" value="WH-like_DNA-bd_sf"/>
</dbReference>
<dbReference type="PANTHER" id="PTHR33204:SF39">
    <property type="entry name" value="TRANSCRIPTIONAL REGULATORY PROTEIN"/>
    <property type="match status" value="1"/>
</dbReference>
<proteinExistence type="predicted"/>
<dbReference type="PANTHER" id="PTHR33204">
    <property type="entry name" value="TRANSCRIPTIONAL REGULATOR, MARR FAMILY"/>
    <property type="match status" value="1"/>
</dbReference>
<dbReference type="RefSeq" id="WP_307244501.1">
    <property type="nucleotide sequence ID" value="NZ_JAUSUZ010000001.1"/>
</dbReference>